<keyword evidence="1" id="KW-0812">Transmembrane</keyword>
<evidence type="ECO:0000313" key="2">
    <source>
        <dbReference type="EMBL" id="AWB26186.1"/>
    </source>
</evidence>
<evidence type="ECO:0000256" key="1">
    <source>
        <dbReference type="SAM" id="Phobius"/>
    </source>
</evidence>
<proteinExistence type="predicted"/>
<reference evidence="2 3" key="1">
    <citation type="submission" date="2018-04" db="EMBL/GenBank/DDBJ databases">
        <title>Methylobacterium sp. PR1016A genome.</title>
        <authorList>
            <person name="Park W."/>
        </authorList>
    </citation>
    <scope>NUCLEOTIDE SEQUENCE [LARGE SCALE GENOMIC DNA]</scope>
    <source>
        <strain evidence="2 3">PR1016A</strain>
        <plasmid evidence="2 3">unnamed3</plasmid>
    </source>
</reference>
<dbReference type="Proteomes" id="UP000244755">
    <property type="component" value="Plasmid unnamed3"/>
</dbReference>
<keyword evidence="2" id="KW-0614">Plasmid</keyword>
<evidence type="ECO:0000313" key="3">
    <source>
        <dbReference type="Proteomes" id="UP000244755"/>
    </source>
</evidence>
<dbReference type="AlphaFoldDB" id="A0A2R4WXC9"/>
<geneLocation type="plasmid" evidence="2 3">
    <name>unnamed3</name>
</geneLocation>
<organism evidence="2 3">
    <name type="scientific">Methylobacterium currus</name>
    <dbReference type="NCBI Taxonomy" id="2051553"/>
    <lineage>
        <taxon>Bacteria</taxon>
        <taxon>Pseudomonadati</taxon>
        <taxon>Pseudomonadota</taxon>
        <taxon>Alphaproteobacteria</taxon>
        <taxon>Hyphomicrobiales</taxon>
        <taxon>Methylobacteriaceae</taxon>
        <taxon>Methylobacterium</taxon>
    </lineage>
</organism>
<name>A0A2R4WXC9_9HYPH</name>
<feature type="transmembrane region" description="Helical" evidence="1">
    <location>
        <begin position="54"/>
        <end position="75"/>
    </location>
</feature>
<keyword evidence="1" id="KW-0472">Membrane</keyword>
<accession>A0A2R4WXC9</accession>
<keyword evidence="3" id="KW-1185">Reference proteome</keyword>
<sequence length="84" mass="9039">MSTDPQAAKLVANERVKLLANNLDRSSSACVTVGVATPLAGWIYGVSGIDKLPWWYLFGGLTGWLLAASLLHYLARRALKGLLP</sequence>
<dbReference type="KEGG" id="mee:DA075_35540"/>
<protein>
    <submittedName>
        <fullName evidence="2">Uncharacterized protein</fullName>
    </submittedName>
</protein>
<gene>
    <name evidence="2" type="ORF">DA075_35540</name>
</gene>
<dbReference type="RefSeq" id="WP_099957716.1">
    <property type="nucleotide sequence ID" value="NZ_CP028847.1"/>
</dbReference>
<dbReference type="EMBL" id="CP028847">
    <property type="protein sequence ID" value="AWB26186.1"/>
    <property type="molecule type" value="Genomic_DNA"/>
</dbReference>
<keyword evidence="1" id="KW-1133">Transmembrane helix</keyword>
<dbReference type="OrthoDB" id="7273400at2"/>